<evidence type="ECO:0000313" key="4">
    <source>
        <dbReference type="EMBL" id="AJC90121.1"/>
    </source>
</evidence>
<dbReference type="PANTHER" id="PTHR21666">
    <property type="entry name" value="PEPTIDASE-RELATED"/>
    <property type="match status" value="1"/>
</dbReference>
<sequence>MVFARKRSNKKWIFVVFLILLAFVVFVLNTKLFEKNPPLIQTKSDVIYSNLTDPISIEVSDEGALKDIKVTLFKANELNGEILVNEHVKGNKKSIHFDLKLPKPAYKEKVDSYKLVIEASDSSFWNFFLGNQALKEVKIIVDTKKPLVEILDNSYQIEQGGVGSVVFKASDENLQEVYITTDKDKIFKATPYVKEDYYAALIPWEVTDEHFRSYVVAVDKAGNVTKQKIRYYFANKKYRVSNIKVSDRFLDGKIEFLAQKYAPKDRELSRLEKFKFVNEDLRASNEVIIHDITSKVPDVMINNFKVNLFKPLKNGQKVADYADHRFYSYNNQAFSSSYHMGLDLASIKEAPIISNNDGEVVFVQENGIYGLNIIIYHGFGIYTLYGHCTNVDVNVGDRVRAGDVIGTTGTTGLALGDHVHFGVLVQGVEVRPEQWQDAKWIKENIYNVLESSKKRILSE</sequence>
<dbReference type="Proteomes" id="UP000031135">
    <property type="component" value="Chromosome"/>
</dbReference>
<protein>
    <submittedName>
        <fullName evidence="4">Zinc metallopeptidase, M23 family</fullName>
    </submittedName>
</protein>
<keyword evidence="1" id="KW-0732">Signal</keyword>
<dbReference type="CDD" id="cd12797">
    <property type="entry name" value="M23_peptidase"/>
    <property type="match status" value="1"/>
</dbReference>
<dbReference type="Pfam" id="PF01551">
    <property type="entry name" value="Peptidase_M23"/>
    <property type="match status" value="1"/>
</dbReference>
<dbReference type="OrthoDB" id="9765786at2"/>
<organism evidence="4 5">
    <name type="scientific">Campylobacter subantarcticus LMG 24374</name>
    <dbReference type="NCBI Taxonomy" id="1388751"/>
    <lineage>
        <taxon>Bacteria</taxon>
        <taxon>Pseudomonadati</taxon>
        <taxon>Campylobacterota</taxon>
        <taxon>Epsilonproteobacteria</taxon>
        <taxon>Campylobacterales</taxon>
        <taxon>Campylobacteraceae</taxon>
        <taxon>Campylobacter</taxon>
    </lineage>
</organism>
<proteinExistence type="predicted"/>
<keyword evidence="2" id="KW-0472">Membrane</keyword>
<name>A0A0A8H7Q9_9BACT</name>
<dbReference type="Gene3D" id="2.70.70.10">
    <property type="entry name" value="Glucose Permease (Domain IIA)"/>
    <property type="match status" value="1"/>
</dbReference>
<dbReference type="EMBL" id="CP007772">
    <property type="protein sequence ID" value="AJC90121.1"/>
    <property type="molecule type" value="Genomic_DNA"/>
</dbReference>
<keyword evidence="2" id="KW-0812">Transmembrane</keyword>
<dbReference type="RefSeq" id="WP_039662621.1">
    <property type="nucleotide sequence ID" value="NZ_CP007772.1"/>
</dbReference>
<keyword evidence="2" id="KW-1133">Transmembrane helix</keyword>
<dbReference type="HOGENOM" id="CLU_048239_0_0_7"/>
<feature type="domain" description="M23ase beta-sheet core" evidence="3">
    <location>
        <begin position="338"/>
        <end position="432"/>
    </location>
</feature>
<evidence type="ECO:0000313" key="5">
    <source>
        <dbReference type="Proteomes" id="UP000031135"/>
    </source>
</evidence>
<dbReference type="InterPro" id="IPR016047">
    <property type="entry name" value="M23ase_b-sheet_dom"/>
</dbReference>
<gene>
    <name evidence="4" type="ORF">CSUB8521_0224</name>
</gene>
<evidence type="ECO:0000256" key="1">
    <source>
        <dbReference type="ARBA" id="ARBA00022729"/>
    </source>
</evidence>
<dbReference type="KEGG" id="csm:CSUB8521_0224"/>
<dbReference type="SUPFAM" id="SSF51261">
    <property type="entry name" value="Duplicated hybrid motif"/>
    <property type="match status" value="1"/>
</dbReference>
<feature type="transmembrane region" description="Helical" evidence="2">
    <location>
        <begin position="12"/>
        <end position="33"/>
    </location>
</feature>
<dbReference type="InterPro" id="IPR011055">
    <property type="entry name" value="Dup_hybrid_motif"/>
</dbReference>
<dbReference type="PANTHER" id="PTHR21666:SF289">
    <property type="entry name" value="L-ALA--D-GLU ENDOPEPTIDASE"/>
    <property type="match status" value="1"/>
</dbReference>
<dbReference type="GO" id="GO:0004222">
    <property type="term" value="F:metalloendopeptidase activity"/>
    <property type="evidence" value="ECO:0007669"/>
    <property type="project" value="TreeGrafter"/>
</dbReference>
<dbReference type="InterPro" id="IPR050570">
    <property type="entry name" value="Cell_wall_metabolism_enzyme"/>
</dbReference>
<accession>A0A0A8H7Q9</accession>
<evidence type="ECO:0000256" key="2">
    <source>
        <dbReference type="SAM" id="Phobius"/>
    </source>
</evidence>
<evidence type="ECO:0000259" key="3">
    <source>
        <dbReference type="Pfam" id="PF01551"/>
    </source>
</evidence>
<dbReference type="AlphaFoldDB" id="A0A0A8H7Q9"/>
<reference evidence="4 5" key="1">
    <citation type="journal article" date="2014" name="Genome Biol. Evol.">
        <title>Comparative Genomics of the Campylobacter lari Group.</title>
        <authorList>
            <person name="Miller W.G."/>
            <person name="Yee E."/>
            <person name="Chapman M.H."/>
            <person name="Smith T.P."/>
            <person name="Bono J.L."/>
            <person name="Huynh S."/>
            <person name="Parker C.T."/>
            <person name="Vandamme P."/>
            <person name="Luong K."/>
            <person name="Korlach J."/>
        </authorList>
    </citation>
    <scope>NUCLEOTIDE SEQUENCE [LARGE SCALE GENOMIC DNA]</scope>
    <source>
        <strain evidence="4 5">LMG 24374</strain>
    </source>
</reference>